<organism evidence="2">
    <name type="scientific">uncultured Rubrobacteraceae bacterium</name>
    <dbReference type="NCBI Taxonomy" id="349277"/>
    <lineage>
        <taxon>Bacteria</taxon>
        <taxon>Bacillati</taxon>
        <taxon>Actinomycetota</taxon>
        <taxon>Rubrobacteria</taxon>
        <taxon>Rubrobacterales</taxon>
        <taxon>Rubrobacteraceae</taxon>
        <taxon>environmental samples</taxon>
    </lineage>
</organism>
<dbReference type="Gene3D" id="3.30.1330.40">
    <property type="entry name" value="RutC-like"/>
    <property type="match status" value="1"/>
</dbReference>
<dbReference type="GO" id="GO:0019239">
    <property type="term" value="F:deaminase activity"/>
    <property type="evidence" value="ECO:0007669"/>
    <property type="project" value="TreeGrafter"/>
</dbReference>
<dbReference type="EMBL" id="CADCVF010000033">
    <property type="protein sequence ID" value="CAA9454908.1"/>
    <property type="molecule type" value="Genomic_DNA"/>
</dbReference>
<dbReference type="NCBIfam" id="TIGR00004">
    <property type="entry name" value="Rid family detoxifying hydrolase"/>
    <property type="match status" value="1"/>
</dbReference>
<dbReference type="GO" id="GO:0005829">
    <property type="term" value="C:cytosol"/>
    <property type="evidence" value="ECO:0007669"/>
    <property type="project" value="TreeGrafter"/>
</dbReference>
<gene>
    <name evidence="2" type="ORF">AVDCRST_MAG58-1192</name>
</gene>
<dbReference type="AlphaFoldDB" id="A0A6J4QU22"/>
<sequence>MRKTVMAEKGPAPAGPYSHAVVADNFVFISGQGPVNPETGTMPDGFTDQVRQTFENVRTILEAAGSSLDNVVKVNAYVTDLTRFAEFNEVYKEYFDHDPPARTTVAAALLGMLVEVDCIAVVE</sequence>
<proteinExistence type="inferred from homology"/>
<dbReference type="Pfam" id="PF01042">
    <property type="entry name" value="Ribonuc_L-PSP"/>
    <property type="match status" value="1"/>
</dbReference>
<dbReference type="PANTHER" id="PTHR11803">
    <property type="entry name" value="2-IMINOBUTANOATE/2-IMINOPROPANOATE DEAMINASE RIDA"/>
    <property type="match status" value="1"/>
</dbReference>
<reference evidence="2" key="1">
    <citation type="submission" date="2020-02" db="EMBL/GenBank/DDBJ databases">
        <authorList>
            <person name="Meier V. D."/>
        </authorList>
    </citation>
    <scope>NUCLEOTIDE SEQUENCE</scope>
    <source>
        <strain evidence="2">AVDCRST_MAG58</strain>
    </source>
</reference>
<dbReference type="FunFam" id="3.30.1330.40:FF:000001">
    <property type="entry name" value="L-PSP family endoribonuclease"/>
    <property type="match status" value="1"/>
</dbReference>
<accession>A0A6J4QU22</accession>
<dbReference type="CDD" id="cd00448">
    <property type="entry name" value="YjgF_YER057c_UK114_family"/>
    <property type="match status" value="1"/>
</dbReference>
<dbReference type="PANTHER" id="PTHR11803:SF58">
    <property type="entry name" value="PROTEIN HMF1-RELATED"/>
    <property type="match status" value="1"/>
</dbReference>
<dbReference type="SUPFAM" id="SSF55298">
    <property type="entry name" value="YjgF-like"/>
    <property type="match status" value="1"/>
</dbReference>
<dbReference type="InterPro" id="IPR035959">
    <property type="entry name" value="RutC-like_sf"/>
</dbReference>
<name>A0A6J4QU22_9ACTN</name>
<dbReference type="InterPro" id="IPR006175">
    <property type="entry name" value="YjgF/YER057c/UK114"/>
</dbReference>
<evidence type="ECO:0000313" key="2">
    <source>
        <dbReference type="EMBL" id="CAA9454908.1"/>
    </source>
</evidence>
<dbReference type="InterPro" id="IPR006056">
    <property type="entry name" value="RidA"/>
</dbReference>
<evidence type="ECO:0000256" key="1">
    <source>
        <dbReference type="ARBA" id="ARBA00010552"/>
    </source>
</evidence>
<comment type="similarity">
    <text evidence="1">Belongs to the RutC family.</text>
</comment>
<protein>
    <submittedName>
        <fullName evidence="2">RidA/YER057c/UK114 superfamily protein</fullName>
    </submittedName>
</protein>